<dbReference type="FunFam" id="3.40.50.620:FF:000037">
    <property type="entry name" value="Glutamine--tRNA ligase cytoplasmic"/>
    <property type="match status" value="1"/>
</dbReference>
<name>A0A6S6TVA2_9GAMM</name>
<dbReference type="InterPro" id="IPR049437">
    <property type="entry name" value="tRNA-synt_1c_C2"/>
</dbReference>
<dbReference type="HAMAP" id="MF_00126">
    <property type="entry name" value="Gln_tRNA_synth"/>
    <property type="match status" value="1"/>
</dbReference>
<evidence type="ECO:0000256" key="9">
    <source>
        <dbReference type="HAMAP-Rule" id="MF_00126"/>
    </source>
</evidence>
<dbReference type="Gene3D" id="1.10.1160.10">
    <property type="entry name" value="Glutamyl-trna Synthetase, Domain 2"/>
    <property type="match status" value="1"/>
</dbReference>
<keyword evidence="5 9" id="KW-0067">ATP-binding</keyword>
<comment type="caution">
    <text evidence="9">Lacks conserved residue(s) required for the propagation of feature annotation.</text>
</comment>
<keyword evidence="6 9" id="KW-0648">Protein biosynthesis</keyword>
<dbReference type="PANTHER" id="PTHR43097">
    <property type="entry name" value="GLUTAMINE-TRNA LIGASE"/>
    <property type="match status" value="1"/>
</dbReference>
<dbReference type="Pfam" id="PF20974">
    <property type="entry name" value="tRNA-synt_1c_C2"/>
    <property type="match status" value="1"/>
</dbReference>
<evidence type="ECO:0000313" key="14">
    <source>
        <dbReference type="EMBL" id="CAA6820153.1"/>
    </source>
</evidence>
<sequence>MSETEKPLNFIERIIRDDLEQGAVKQITTRFPPEPNGYLHIGHAKSICLNFGLARDFGGTCNLRFDDTNPAKEEVEYVESIKRDVQWLGFQWDGDIRFTSDYFDQLHEWAVHLIKEGKAFVCDLSAEEMREYRGGLTEAGKDSPYKTRTVEENLELFEKMRLGEFDEGACALRVKVDMASPNMHMRDPVIYRIKKASHHQTGDKWCIYPSYDYAHGQSDALEGITHSVCTLEFEEHRPLYEWFIENLPVPATPHQYEFSRLEVNYTVTSKRKLKQLVDENHVDGWDDPRMPTVSGMRRRGFTPASIREFCDMVGVTKVKGVVDMGMLEFAIREDLNKNASRAMCVLHPLKVTLTNYPEGQAETMVAPGHPQRDDFPEREMPFTRELWIDQDDFRESANKKYKRLVIGKRVRLRNSYVIEADECVKDADDNIIEVKARIIENTVGNNPEDGIKPKGVIHWVSADQNVNCEVRLYDRLFTDIAPDAGGKDFLECINPDSLEVLSGCKAEMSLANSGIEDRFQFEREGYFVQDSKFSNPDALVFNRVISLRDTWGK</sequence>
<proteinExistence type="inferred from homology"/>
<feature type="binding site" evidence="9">
    <location>
        <begin position="40"/>
        <end position="46"/>
    </location>
    <ligand>
        <name>ATP</name>
        <dbReference type="ChEBI" id="CHEBI:30616"/>
    </ligand>
</feature>
<dbReference type="InterPro" id="IPR000924">
    <property type="entry name" value="Glu/Gln-tRNA-synth"/>
</dbReference>
<dbReference type="FunFam" id="1.10.1160.10:FF:000001">
    <property type="entry name" value="Glutamine--tRNA ligase"/>
    <property type="match status" value="1"/>
</dbReference>
<dbReference type="Pfam" id="PF03950">
    <property type="entry name" value="tRNA-synt_1c_C"/>
    <property type="match status" value="1"/>
</dbReference>
<dbReference type="InterPro" id="IPR020058">
    <property type="entry name" value="Glu/Gln-tRNA-synth_Ib_cat-dom"/>
</dbReference>
<evidence type="ECO:0000256" key="4">
    <source>
        <dbReference type="ARBA" id="ARBA00022741"/>
    </source>
</evidence>
<dbReference type="NCBIfam" id="TIGR00440">
    <property type="entry name" value="glnS"/>
    <property type="match status" value="1"/>
</dbReference>
<reference evidence="14" key="1">
    <citation type="submission" date="2020-01" db="EMBL/GenBank/DDBJ databases">
        <authorList>
            <person name="Meier V. D."/>
            <person name="Meier V D."/>
        </authorList>
    </citation>
    <scope>NUCLEOTIDE SEQUENCE</scope>
    <source>
        <strain evidence="14">HLG_WM_MAG_07</strain>
    </source>
</reference>
<dbReference type="AlphaFoldDB" id="A0A6S6TVA2"/>
<dbReference type="InterPro" id="IPR011035">
    <property type="entry name" value="Ribosomal_bL25/Gln-tRNA_synth"/>
</dbReference>
<dbReference type="EMBL" id="CACVAY010000097">
    <property type="protein sequence ID" value="CAA6820153.1"/>
    <property type="molecule type" value="Genomic_DNA"/>
</dbReference>
<dbReference type="PROSITE" id="PS00178">
    <property type="entry name" value="AA_TRNA_LIGASE_I"/>
    <property type="match status" value="1"/>
</dbReference>
<dbReference type="NCBIfam" id="NF011291">
    <property type="entry name" value="PRK14703.1"/>
    <property type="match status" value="1"/>
</dbReference>
<dbReference type="InterPro" id="IPR022861">
    <property type="entry name" value="Gln_tRNA_ligase_bac"/>
</dbReference>
<feature type="binding site" evidence="9">
    <location>
        <position position="211"/>
    </location>
    <ligand>
        <name>L-glutamine</name>
        <dbReference type="ChEBI" id="CHEBI:58359"/>
    </ligand>
</feature>
<evidence type="ECO:0000256" key="1">
    <source>
        <dbReference type="ARBA" id="ARBA00005594"/>
    </source>
</evidence>
<feature type="binding site" evidence="9">
    <location>
        <position position="230"/>
    </location>
    <ligand>
        <name>ATP</name>
        <dbReference type="ChEBI" id="CHEBI:30616"/>
    </ligand>
</feature>
<dbReference type="InterPro" id="IPR020056">
    <property type="entry name" value="Rbsml_bL25/Gln-tRNA_synth_N"/>
</dbReference>
<dbReference type="GO" id="GO:0006425">
    <property type="term" value="P:glutaminyl-tRNA aminoacylation"/>
    <property type="evidence" value="ECO:0007669"/>
    <property type="project" value="UniProtKB-UniRule"/>
</dbReference>
<dbReference type="EC" id="6.1.1.18" evidence="9"/>
<evidence type="ECO:0000256" key="7">
    <source>
        <dbReference type="ARBA" id="ARBA00023146"/>
    </source>
</evidence>
<dbReference type="FunFam" id="3.90.800.10:FF:000001">
    <property type="entry name" value="Glutamine--tRNA ligase"/>
    <property type="match status" value="1"/>
</dbReference>
<feature type="domain" description="tRNA synthetases class I (E and Q) anti-codon binding" evidence="13">
    <location>
        <begin position="456"/>
        <end position="530"/>
    </location>
</feature>
<dbReference type="InterPro" id="IPR004514">
    <property type="entry name" value="Gln-tRNA-synth"/>
</dbReference>
<comment type="subcellular location">
    <subcellularLocation>
        <location evidence="9">Cytoplasm</location>
    </subcellularLocation>
</comment>
<feature type="binding site" evidence="9">
    <location>
        <begin position="260"/>
        <end position="261"/>
    </location>
    <ligand>
        <name>ATP</name>
        <dbReference type="ChEBI" id="CHEBI:30616"/>
    </ligand>
</feature>
<dbReference type="InterPro" id="IPR001412">
    <property type="entry name" value="aa-tRNA-synth_I_CS"/>
</dbReference>
<comment type="catalytic activity">
    <reaction evidence="8 9">
        <text>tRNA(Gln) + L-glutamine + ATP = L-glutaminyl-tRNA(Gln) + AMP + diphosphate</text>
        <dbReference type="Rhea" id="RHEA:20121"/>
        <dbReference type="Rhea" id="RHEA-COMP:9662"/>
        <dbReference type="Rhea" id="RHEA-COMP:9681"/>
        <dbReference type="ChEBI" id="CHEBI:30616"/>
        <dbReference type="ChEBI" id="CHEBI:33019"/>
        <dbReference type="ChEBI" id="CHEBI:58359"/>
        <dbReference type="ChEBI" id="CHEBI:78442"/>
        <dbReference type="ChEBI" id="CHEBI:78521"/>
        <dbReference type="ChEBI" id="CHEBI:456215"/>
        <dbReference type="EC" id="6.1.1.18"/>
    </reaction>
</comment>
<dbReference type="GO" id="GO:0005829">
    <property type="term" value="C:cytosol"/>
    <property type="evidence" value="ECO:0007669"/>
    <property type="project" value="TreeGrafter"/>
</dbReference>
<accession>A0A6S6TVA2</accession>
<comment type="subunit">
    <text evidence="9">Monomer.</text>
</comment>
<dbReference type="PRINTS" id="PR00987">
    <property type="entry name" value="TRNASYNTHGLU"/>
</dbReference>
<dbReference type="Pfam" id="PF00749">
    <property type="entry name" value="tRNA-synt_1c"/>
    <property type="match status" value="1"/>
</dbReference>
<gene>
    <name evidence="9" type="primary">glnS</name>
    <name evidence="14" type="ORF">HELGO_WM19033</name>
</gene>
<keyword evidence="4 9" id="KW-0547">Nucleotide-binding</keyword>
<dbReference type="GO" id="GO:0005524">
    <property type="term" value="F:ATP binding"/>
    <property type="evidence" value="ECO:0007669"/>
    <property type="project" value="UniProtKB-UniRule"/>
</dbReference>
<dbReference type="Gene3D" id="3.40.50.620">
    <property type="entry name" value="HUPs"/>
    <property type="match status" value="1"/>
</dbReference>
<feature type="domain" description="Glutamyl/glutaminyl-tRNA synthetase class Ib anti-codon binding" evidence="12">
    <location>
        <begin position="339"/>
        <end position="438"/>
    </location>
</feature>
<keyword evidence="7 9" id="KW-0030">Aminoacyl-tRNA synthetase</keyword>
<evidence type="ECO:0000259" key="13">
    <source>
        <dbReference type="Pfam" id="PF20974"/>
    </source>
</evidence>
<keyword evidence="2 9" id="KW-0963">Cytoplasm</keyword>
<dbReference type="GO" id="GO:0004819">
    <property type="term" value="F:glutamine-tRNA ligase activity"/>
    <property type="evidence" value="ECO:0007669"/>
    <property type="project" value="UniProtKB-UniRule"/>
</dbReference>
<comment type="similarity">
    <text evidence="1 9 10">Belongs to the class-I aminoacyl-tRNA synthetase family.</text>
</comment>
<dbReference type="InterPro" id="IPR050132">
    <property type="entry name" value="Gln/Glu-tRNA_Ligase"/>
</dbReference>
<evidence type="ECO:0000259" key="11">
    <source>
        <dbReference type="Pfam" id="PF00749"/>
    </source>
</evidence>
<dbReference type="InterPro" id="IPR014729">
    <property type="entry name" value="Rossmann-like_a/b/a_fold"/>
</dbReference>
<dbReference type="Gene3D" id="3.90.800.10">
    <property type="entry name" value="Glutamyl-tRNA Synthetase, Domain 3"/>
    <property type="match status" value="1"/>
</dbReference>
<evidence type="ECO:0000256" key="3">
    <source>
        <dbReference type="ARBA" id="ARBA00022598"/>
    </source>
</evidence>
<feature type="binding site" evidence="9">
    <location>
        <begin position="34"/>
        <end position="36"/>
    </location>
    <ligand>
        <name>ATP</name>
        <dbReference type="ChEBI" id="CHEBI:30616"/>
    </ligand>
</feature>
<evidence type="ECO:0000256" key="6">
    <source>
        <dbReference type="ARBA" id="ARBA00022917"/>
    </source>
</evidence>
<evidence type="ECO:0000256" key="5">
    <source>
        <dbReference type="ARBA" id="ARBA00022840"/>
    </source>
</evidence>
<feature type="short sequence motif" description="'HIGH' region" evidence="9">
    <location>
        <begin position="33"/>
        <end position="43"/>
    </location>
</feature>
<dbReference type="SUPFAM" id="SSF50715">
    <property type="entry name" value="Ribosomal protein L25-like"/>
    <property type="match status" value="1"/>
</dbReference>
<feature type="domain" description="Glutamyl/glutaminyl-tRNA synthetase class Ib catalytic" evidence="11">
    <location>
        <begin position="26"/>
        <end position="335"/>
    </location>
</feature>
<evidence type="ECO:0000256" key="2">
    <source>
        <dbReference type="ARBA" id="ARBA00022490"/>
    </source>
</evidence>
<organism evidence="14">
    <name type="scientific">uncultured Thiotrichaceae bacterium</name>
    <dbReference type="NCBI Taxonomy" id="298394"/>
    <lineage>
        <taxon>Bacteria</taxon>
        <taxon>Pseudomonadati</taxon>
        <taxon>Pseudomonadota</taxon>
        <taxon>Gammaproteobacteria</taxon>
        <taxon>Thiotrichales</taxon>
        <taxon>Thiotrichaceae</taxon>
        <taxon>environmental samples</taxon>
    </lineage>
</organism>
<dbReference type="PANTHER" id="PTHR43097:SF5">
    <property type="entry name" value="GLUTAMATE--TRNA LIGASE"/>
    <property type="match status" value="1"/>
</dbReference>
<keyword evidence="3 9" id="KW-0436">Ligase</keyword>
<dbReference type="SUPFAM" id="SSF52374">
    <property type="entry name" value="Nucleotidylyl transferase"/>
    <property type="match status" value="1"/>
</dbReference>
<protein>
    <recommendedName>
        <fullName evidence="9">Glutamine--tRNA ligase</fullName>
        <ecNumber evidence="9">6.1.1.18</ecNumber>
    </recommendedName>
    <alternativeName>
        <fullName evidence="9">Glutaminyl-tRNA synthetase</fullName>
        <shortName evidence="9">GlnRS</shortName>
    </alternativeName>
</protein>
<evidence type="ECO:0000256" key="8">
    <source>
        <dbReference type="ARBA" id="ARBA00048270"/>
    </source>
</evidence>
<feature type="short sequence motif" description="'KMSKS' region" evidence="9">
    <location>
        <begin position="267"/>
        <end position="271"/>
    </location>
</feature>
<dbReference type="InterPro" id="IPR020061">
    <property type="entry name" value="Glu_tRNA_lig_a-bdl"/>
</dbReference>
<dbReference type="InterPro" id="IPR020059">
    <property type="entry name" value="Glu/Gln-tRNA-synth_Ib_codon-bd"/>
</dbReference>
<dbReference type="GO" id="GO:0006424">
    <property type="term" value="P:glutamyl-tRNA aminoacylation"/>
    <property type="evidence" value="ECO:0007669"/>
    <property type="project" value="UniProtKB-UniRule"/>
</dbReference>
<evidence type="ECO:0000259" key="12">
    <source>
        <dbReference type="Pfam" id="PF03950"/>
    </source>
</evidence>
<dbReference type="Gene3D" id="2.40.240.10">
    <property type="entry name" value="Ribosomal Protein L25, Chain P"/>
    <property type="match status" value="2"/>
</dbReference>
<evidence type="ECO:0000256" key="10">
    <source>
        <dbReference type="RuleBase" id="RU363037"/>
    </source>
</evidence>
<feature type="binding site" evidence="9">
    <location>
        <position position="66"/>
    </location>
    <ligand>
        <name>L-glutamine</name>
        <dbReference type="ChEBI" id="CHEBI:58359"/>
    </ligand>
</feature>